<evidence type="ECO:0000313" key="1">
    <source>
        <dbReference type="EMBL" id="QOX63499.1"/>
    </source>
</evidence>
<organism evidence="1 2">
    <name type="scientific">Anoxybacterium hadale</name>
    <dbReference type="NCBI Taxonomy" id="3408580"/>
    <lineage>
        <taxon>Bacteria</taxon>
        <taxon>Bacillati</taxon>
        <taxon>Bacillota</taxon>
        <taxon>Clostridia</taxon>
        <taxon>Peptostreptococcales</taxon>
        <taxon>Anaerovoracaceae</taxon>
        <taxon>Anoxybacterium</taxon>
    </lineage>
</organism>
<proteinExistence type="predicted"/>
<keyword evidence="2" id="KW-1185">Reference proteome</keyword>
<accession>A0ACD1AAU5</accession>
<dbReference type="EMBL" id="CP042469">
    <property type="protein sequence ID" value="QOX63499.1"/>
    <property type="molecule type" value="Genomic_DNA"/>
</dbReference>
<reference evidence="1" key="1">
    <citation type="submission" date="2019-08" db="EMBL/GenBank/DDBJ databases">
        <title>Genome sequence of Clostridiales bacterium MT110.</title>
        <authorList>
            <person name="Cao J."/>
        </authorList>
    </citation>
    <scope>NUCLEOTIDE SEQUENCE</scope>
    <source>
        <strain evidence="1">MT110</strain>
    </source>
</reference>
<dbReference type="Proteomes" id="UP000594014">
    <property type="component" value="Chromosome"/>
</dbReference>
<evidence type="ECO:0000313" key="2">
    <source>
        <dbReference type="Proteomes" id="UP000594014"/>
    </source>
</evidence>
<name>A0ACD1AAU5_9FIRM</name>
<protein>
    <submittedName>
        <fullName evidence="1">Amino acid permease</fullName>
    </submittedName>
</protein>
<sequence length="480" mass="52785">MEDVKNEASLKRSLKQRHLTMIGLGGSIGTGLFVALGYNITAAGPGGALLAYIITGALVYFLMTSLGEMSTQIPVTGSFSSYCTRFVDPAFGFAVGWNYWFSWSITVAVELVVSCILVKFWMPDANSVLWSAIFLVLVYLLNYFSARAYGEGEFWFAGIKVVTVVVFLIMGVLMILGIMGGQSPGFSNWTVGEAPFVGGGLAVLGCFLFAGFSFQGTEIVGIASGETEHPEKTVPKAIKSVFWRIMIFYIGAVALIGFLLPYTDPNLSKTGVENLIYSPFTLVFERAGLAIAASLMNAVILTSVLSCGNAGLYCSTRMLYSLAEEGKAPQIFKKVNKRGTPIYALNLTTLVAALCFLTAEYGLNTVYYWLLNASALTGFIAWLAIAMSHYAFRRAYIAQGHRIEDLKYKAKWYPFGPILSAVLCVCIILGQFYAYGDFTFMGFLVAYFGLFIFLICYFGYKFIKKTKMIKPEEADLVYYK</sequence>
<gene>
    <name evidence="1" type="ORF">FRZ06_09120</name>
</gene>